<dbReference type="OrthoDB" id="9805269at2"/>
<feature type="binding site" evidence="11 14">
    <location>
        <position position="185"/>
    </location>
    <ligand>
        <name>NAD(+)</name>
        <dbReference type="ChEBI" id="CHEBI:57540"/>
    </ligand>
</feature>
<keyword evidence="5 11" id="KW-0479">Metal-binding</keyword>
<evidence type="ECO:0000256" key="8">
    <source>
        <dbReference type="ARBA" id="ARBA00023027"/>
    </source>
</evidence>
<keyword evidence="19" id="KW-1185">Reference proteome</keyword>
<evidence type="ECO:0000313" key="19">
    <source>
        <dbReference type="Proteomes" id="UP000231564"/>
    </source>
</evidence>
<evidence type="ECO:0000313" key="18">
    <source>
        <dbReference type="EMBL" id="SFZ82270.1"/>
    </source>
</evidence>
<dbReference type="InterPro" id="IPR016161">
    <property type="entry name" value="Ald_DH/histidinol_DH"/>
</dbReference>
<feature type="binding site" evidence="11 15">
    <location>
        <position position="257"/>
    </location>
    <ligand>
        <name>substrate</name>
    </ligand>
</feature>
<reference evidence="18 19" key="1">
    <citation type="submission" date="2016-11" db="EMBL/GenBank/DDBJ databases">
        <authorList>
            <person name="Jaros S."/>
            <person name="Januszkiewicz K."/>
            <person name="Wedrychowicz H."/>
        </authorList>
    </citation>
    <scope>NUCLEOTIDE SEQUENCE [LARGE SCALE GENOMIC DNA]</scope>
    <source>
        <strain evidence="18">NCIMB 2154T</strain>
    </source>
</reference>
<feature type="active site" description="Proton acceptor" evidence="11 13">
    <location>
        <position position="321"/>
    </location>
</feature>
<comment type="similarity">
    <text evidence="2 11 12 17">Belongs to the histidinol dehydrogenase family.</text>
</comment>
<feature type="binding site" evidence="11 14">
    <location>
        <position position="208"/>
    </location>
    <ligand>
        <name>NAD(+)</name>
        <dbReference type="ChEBI" id="CHEBI:57540"/>
    </ligand>
</feature>
<evidence type="ECO:0000256" key="15">
    <source>
        <dbReference type="PIRSR" id="PIRSR000099-3"/>
    </source>
</evidence>
<evidence type="ECO:0000256" key="13">
    <source>
        <dbReference type="PIRSR" id="PIRSR000099-1"/>
    </source>
</evidence>
<comment type="pathway">
    <text evidence="1 11">Amino-acid biosynthesis; L-histidine biosynthesis; L-histidine from 5-phospho-alpha-D-ribose 1-diphosphate: step 9/9.</text>
</comment>
<feature type="binding site" evidence="11 16">
    <location>
        <position position="414"/>
    </location>
    <ligand>
        <name>Zn(2+)</name>
        <dbReference type="ChEBI" id="CHEBI:29105"/>
    </ligand>
</feature>
<keyword evidence="6 11" id="KW-0862">Zinc</keyword>
<dbReference type="STRING" id="1349785.GCA_000509405_01927"/>
<dbReference type="CDD" id="cd06572">
    <property type="entry name" value="Histidinol_dh"/>
    <property type="match status" value="1"/>
</dbReference>
<dbReference type="PRINTS" id="PR00083">
    <property type="entry name" value="HOLDHDRGNASE"/>
</dbReference>
<dbReference type="RefSeq" id="WP_024740820.1">
    <property type="nucleotide sequence ID" value="NZ_BAUG01000012.1"/>
</dbReference>
<feature type="binding site" evidence="11 15">
    <location>
        <position position="254"/>
    </location>
    <ligand>
        <name>substrate</name>
    </ligand>
</feature>
<dbReference type="GO" id="GO:0005829">
    <property type="term" value="C:cytosol"/>
    <property type="evidence" value="ECO:0007669"/>
    <property type="project" value="TreeGrafter"/>
</dbReference>
<dbReference type="GeneID" id="47723037"/>
<dbReference type="SUPFAM" id="SSF53720">
    <property type="entry name" value="ALDH-like"/>
    <property type="match status" value="1"/>
</dbReference>
<dbReference type="InterPro" id="IPR022695">
    <property type="entry name" value="Histidinol_DH_monofunct"/>
</dbReference>
<dbReference type="GO" id="GO:0000105">
    <property type="term" value="P:L-histidine biosynthetic process"/>
    <property type="evidence" value="ECO:0007669"/>
    <property type="project" value="UniProtKB-UniRule"/>
</dbReference>
<dbReference type="PIRSF" id="PIRSF000099">
    <property type="entry name" value="Histidinol_dh"/>
    <property type="match status" value="1"/>
</dbReference>
<evidence type="ECO:0000256" key="3">
    <source>
        <dbReference type="ARBA" id="ARBA00012965"/>
    </source>
</evidence>
<dbReference type="InterPro" id="IPR001692">
    <property type="entry name" value="Histidinol_DH_CS"/>
</dbReference>
<feature type="binding site" evidence="11 16">
    <location>
        <position position="257"/>
    </location>
    <ligand>
        <name>Zn(2+)</name>
        <dbReference type="ChEBI" id="CHEBI:29105"/>
    </ligand>
</feature>
<feature type="binding site" evidence="11 15">
    <location>
        <position position="322"/>
    </location>
    <ligand>
        <name>substrate</name>
    </ligand>
</feature>
<dbReference type="NCBIfam" id="TIGR00069">
    <property type="entry name" value="hisD"/>
    <property type="match status" value="1"/>
</dbReference>
<dbReference type="AlphaFoldDB" id="A0A2H1EAG9"/>
<feature type="binding site" evidence="11 16">
    <location>
        <position position="254"/>
    </location>
    <ligand>
        <name>Zn(2+)</name>
        <dbReference type="ChEBI" id="CHEBI:29105"/>
    </ligand>
</feature>
<keyword evidence="4 11" id="KW-0028">Amino-acid biosynthesis</keyword>
<dbReference type="Gene3D" id="3.40.50.1980">
    <property type="entry name" value="Nitrogenase molybdenum iron protein domain"/>
    <property type="match status" value="2"/>
</dbReference>
<comment type="function">
    <text evidence="11">Catalyzes the sequential NAD-dependent oxidations of L-histidinol to L-histidinaldehyde and then to L-histidine.</text>
</comment>
<feature type="binding site" evidence="11 15">
    <location>
        <position position="232"/>
    </location>
    <ligand>
        <name>substrate</name>
    </ligand>
</feature>
<evidence type="ECO:0000256" key="9">
    <source>
        <dbReference type="ARBA" id="ARBA00023102"/>
    </source>
</evidence>
<keyword evidence="9 11" id="KW-0368">Histidine biosynthesis</keyword>
<evidence type="ECO:0000256" key="7">
    <source>
        <dbReference type="ARBA" id="ARBA00023002"/>
    </source>
</evidence>
<evidence type="ECO:0000256" key="4">
    <source>
        <dbReference type="ARBA" id="ARBA00022605"/>
    </source>
</evidence>
<evidence type="ECO:0000256" key="2">
    <source>
        <dbReference type="ARBA" id="ARBA00010178"/>
    </source>
</evidence>
<evidence type="ECO:0000256" key="12">
    <source>
        <dbReference type="PIRNR" id="PIRNR000099"/>
    </source>
</evidence>
<dbReference type="GO" id="GO:0008270">
    <property type="term" value="F:zinc ion binding"/>
    <property type="evidence" value="ECO:0007669"/>
    <property type="project" value="UniProtKB-UniRule"/>
</dbReference>
<comment type="cofactor">
    <cofactor evidence="11 16">
        <name>Zn(2+)</name>
        <dbReference type="ChEBI" id="CHEBI:29105"/>
    </cofactor>
    <text evidence="11 16">Binds 1 zinc ion per subunit.</text>
</comment>
<proteinExistence type="inferred from homology"/>
<evidence type="ECO:0000256" key="17">
    <source>
        <dbReference type="RuleBase" id="RU004175"/>
    </source>
</evidence>
<gene>
    <name evidence="11 18" type="primary">hisD</name>
    <name evidence="18" type="ORF">MARIT_1516</name>
</gene>
<feature type="active site" description="Proton acceptor" evidence="11 13">
    <location>
        <position position="322"/>
    </location>
</feature>
<dbReference type="Gene3D" id="1.20.5.1300">
    <property type="match status" value="1"/>
</dbReference>
<protein>
    <recommendedName>
        <fullName evidence="3 11">Histidinol dehydrogenase</fullName>
        <shortName evidence="11">HDH</shortName>
        <ecNumber evidence="3 11">1.1.1.23</ecNumber>
    </recommendedName>
</protein>
<organism evidence="18 19">
    <name type="scientific">Tenacibaculum maritimum NCIMB 2154</name>
    <dbReference type="NCBI Taxonomy" id="1349785"/>
    <lineage>
        <taxon>Bacteria</taxon>
        <taxon>Pseudomonadati</taxon>
        <taxon>Bacteroidota</taxon>
        <taxon>Flavobacteriia</taxon>
        <taxon>Flavobacteriales</taxon>
        <taxon>Flavobacteriaceae</taxon>
        <taxon>Tenacibaculum</taxon>
    </lineage>
</organism>
<keyword evidence="7 11" id="KW-0560">Oxidoreductase</keyword>
<dbReference type="HAMAP" id="MF_01024">
    <property type="entry name" value="HisD"/>
    <property type="match status" value="1"/>
</dbReference>
<dbReference type="FunFam" id="3.40.50.1980:FF:000001">
    <property type="entry name" value="Histidinol dehydrogenase"/>
    <property type="match status" value="1"/>
</dbReference>
<sequence length="432" mass="47468">MKVTIATQENQKELLKRPTKTVAAIEEEVYKIFEEVAREGDRAIQKYTTLFDGVSLDHFLIKKEEIKEAEKQVPTSLKKAIQQAKKNIEKFHKAQKVARIKIETVRGVVCWKEQRPIEKVGLYIPGGTAPLFSTILMLAVPAKIAGCKELILCTPPNKEGNVNPVILYAAALCGVTNVYKVGGIQAIAALTFGTETIGKVSKIFGPGNQYVTVAKQLATKYEVAIDMPAGPSELLVLADVSADPAFVASDLLSQAEHGVDSQVILVSDSLELINETLEEIKKQLLKLPRKNIVKKALENAQAILIKDKYDAINFVNEYAPEHLIITTRNDDFFIEKLINAGSVFIGKYTPESAGDYASGTNHTLPTNGFAKAYSGVNLDSFMKSITFQKISKKGIQNIGEIIEIMAEAEGLQAHKNAVSLRLKRLNDTNINN</sequence>
<evidence type="ECO:0000256" key="14">
    <source>
        <dbReference type="PIRSR" id="PIRSR000099-2"/>
    </source>
</evidence>
<dbReference type="InterPro" id="IPR012131">
    <property type="entry name" value="Hstdl_DH"/>
</dbReference>
<comment type="catalytic activity">
    <reaction evidence="10 11">
        <text>L-histidinol + 2 NAD(+) + H2O = L-histidine + 2 NADH + 3 H(+)</text>
        <dbReference type="Rhea" id="RHEA:20641"/>
        <dbReference type="ChEBI" id="CHEBI:15377"/>
        <dbReference type="ChEBI" id="CHEBI:15378"/>
        <dbReference type="ChEBI" id="CHEBI:57540"/>
        <dbReference type="ChEBI" id="CHEBI:57595"/>
        <dbReference type="ChEBI" id="CHEBI:57699"/>
        <dbReference type="ChEBI" id="CHEBI:57945"/>
        <dbReference type="EC" id="1.1.1.23"/>
    </reaction>
</comment>
<dbReference type="FunFam" id="1.20.5.1300:FF:000002">
    <property type="entry name" value="Histidinol dehydrogenase, chloroplastic"/>
    <property type="match status" value="1"/>
</dbReference>
<dbReference type="EMBL" id="LT634361">
    <property type="protein sequence ID" value="SFZ82270.1"/>
    <property type="molecule type" value="Genomic_DNA"/>
</dbReference>
<name>A0A2H1EAG9_9FLAO</name>
<dbReference type="PANTHER" id="PTHR21256:SF2">
    <property type="entry name" value="HISTIDINE BIOSYNTHESIS TRIFUNCTIONAL PROTEIN"/>
    <property type="match status" value="1"/>
</dbReference>
<dbReference type="PROSITE" id="PS00611">
    <property type="entry name" value="HISOL_DEHYDROGENASE"/>
    <property type="match status" value="1"/>
</dbReference>
<dbReference type="KEGG" id="tmar:MARIT_1516"/>
<evidence type="ECO:0000256" key="16">
    <source>
        <dbReference type="PIRSR" id="PIRSR000099-4"/>
    </source>
</evidence>
<keyword evidence="8 11" id="KW-0520">NAD</keyword>
<feature type="binding site" evidence="11 15">
    <location>
        <position position="414"/>
    </location>
    <ligand>
        <name>substrate</name>
    </ligand>
</feature>
<evidence type="ECO:0000256" key="5">
    <source>
        <dbReference type="ARBA" id="ARBA00022723"/>
    </source>
</evidence>
<feature type="binding site" evidence="11 14">
    <location>
        <position position="123"/>
    </location>
    <ligand>
        <name>NAD(+)</name>
        <dbReference type="ChEBI" id="CHEBI:57540"/>
    </ligand>
</feature>
<dbReference type="EC" id="1.1.1.23" evidence="3 11"/>
<dbReference type="PANTHER" id="PTHR21256">
    <property type="entry name" value="HISTIDINOL DEHYDROGENASE HDH"/>
    <property type="match status" value="1"/>
</dbReference>
<evidence type="ECO:0000256" key="6">
    <source>
        <dbReference type="ARBA" id="ARBA00022833"/>
    </source>
</evidence>
<feature type="binding site" evidence="11 15">
    <location>
        <position position="355"/>
    </location>
    <ligand>
        <name>substrate</name>
    </ligand>
</feature>
<dbReference type="Pfam" id="PF00815">
    <property type="entry name" value="Histidinol_dh"/>
    <property type="match status" value="1"/>
</dbReference>
<evidence type="ECO:0000256" key="11">
    <source>
        <dbReference type="HAMAP-Rule" id="MF_01024"/>
    </source>
</evidence>
<dbReference type="UniPathway" id="UPA00031">
    <property type="reaction ID" value="UER00014"/>
</dbReference>
<accession>A0A2H1EAG9</accession>
<dbReference type="FunFam" id="3.40.50.1980:FF:000026">
    <property type="entry name" value="Histidinol dehydrogenase"/>
    <property type="match status" value="1"/>
</dbReference>
<feature type="binding site" evidence="11 16">
    <location>
        <position position="355"/>
    </location>
    <ligand>
        <name>Zn(2+)</name>
        <dbReference type="ChEBI" id="CHEBI:29105"/>
    </ligand>
</feature>
<feature type="binding site" evidence="11 15">
    <location>
        <position position="409"/>
    </location>
    <ligand>
        <name>substrate</name>
    </ligand>
</feature>
<evidence type="ECO:0000256" key="1">
    <source>
        <dbReference type="ARBA" id="ARBA00004940"/>
    </source>
</evidence>
<dbReference type="GO" id="GO:0004399">
    <property type="term" value="F:histidinol dehydrogenase activity"/>
    <property type="evidence" value="ECO:0007669"/>
    <property type="project" value="UniProtKB-UniRule"/>
</dbReference>
<evidence type="ECO:0000256" key="10">
    <source>
        <dbReference type="ARBA" id="ARBA00049489"/>
    </source>
</evidence>
<dbReference type="Proteomes" id="UP000231564">
    <property type="component" value="Chromosome MARIT"/>
</dbReference>
<dbReference type="GO" id="GO:0051287">
    <property type="term" value="F:NAD binding"/>
    <property type="evidence" value="ECO:0007669"/>
    <property type="project" value="InterPro"/>
</dbReference>